<accession>A0A9X1F733</accession>
<evidence type="ECO:0000313" key="3">
    <source>
        <dbReference type="Proteomes" id="UP001138894"/>
    </source>
</evidence>
<keyword evidence="1" id="KW-0812">Transmembrane</keyword>
<dbReference type="RefSeq" id="WP_218545166.1">
    <property type="nucleotide sequence ID" value="NZ_JAGSPD010000003.1"/>
</dbReference>
<name>A0A9X1F733_9FLAO</name>
<keyword evidence="1" id="KW-1133">Transmembrane helix</keyword>
<proteinExistence type="predicted"/>
<evidence type="ECO:0000256" key="1">
    <source>
        <dbReference type="SAM" id="Phobius"/>
    </source>
</evidence>
<organism evidence="2 3">
    <name type="scientific">Winogradskyella luteola</name>
    <dbReference type="NCBI Taxonomy" id="2828330"/>
    <lineage>
        <taxon>Bacteria</taxon>
        <taxon>Pseudomonadati</taxon>
        <taxon>Bacteroidota</taxon>
        <taxon>Flavobacteriia</taxon>
        <taxon>Flavobacteriales</taxon>
        <taxon>Flavobacteriaceae</taxon>
        <taxon>Winogradskyella</taxon>
    </lineage>
</organism>
<feature type="transmembrane region" description="Helical" evidence="1">
    <location>
        <begin position="80"/>
        <end position="98"/>
    </location>
</feature>
<protein>
    <submittedName>
        <fullName evidence="2">Uncharacterized protein</fullName>
    </submittedName>
</protein>
<comment type="caution">
    <text evidence="2">The sequence shown here is derived from an EMBL/GenBank/DDBJ whole genome shotgun (WGS) entry which is preliminary data.</text>
</comment>
<dbReference type="AlphaFoldDB" id="A0A9X1F733"/>
<dbReference type="Proteomes" id="UP001138894">
    <property type="component" value="Unassembled WGS sequence"/>
</dbReference>
<dbReference type="EMBL" id="JAGSPD010000003">
    <property type="protein sequence ID" value="MBV7268622.1"/>
    <property type="molecule type" value="Genomic_DNA"/>
</dbReference>
<sequence>MKKDKLHNIKKTGYKTPDNYFESFENRFFERLSEGKSVEDIKDSGYTVPKNYFDSVEGNVLNKIHTNETSVVKLKSRQSFYYIAGIAASLVLLIAIFLNNDVPEESLSIEMVETYIENRDLDSYELAQLLSDADLLEDDFTITNTPYQEENLENYLLDNADIETYLE</sequence>
<keyword evidence="3" id="KW-1185">Reference proteome</keyword>
<keyword evidence="1" id="KW-0472">Membrane</keyword>
<reference evidence="2" key="1">
    <citation type="submission" date="2021-04" db="EMBL/GenBank/DDBJ databases">
        <authorList>
            <person name="Pira H."/>
            <person name="Risdian C."/>
            <person name="Wink J."/>
        </authorList>
    </citation>
    <scope>NUCLEOTIDE SEQUENCE</scope>
    <source>
        <strain evidence="2">WHY3</strain>
    </source>
</reference>
<gene>
    <name evidence="2" type="ORF">KCG49_05350</name>
</gene>
<evidence type="ECO:0000313" key="2">
    <source>
        <dbReference type="EMBL" id="MBV7268622.1"/>
    </source>
</evidence>